<dbReference type="CDD" id="cd20714">
    <property type="entry name" value="NSP3_rotavirus"/>
    <property type="match status" value="1"/>
</dbReference>
<reference evidence="2" key="1">
    <citation type="submission" date="2016-09" db="EMBL/GenBank/DDBJ databases">
        <title>Porcine Rotavirus B associated with fatal cases in newborn piglets during an outbreak on the Siberian-Chinese border.</title>
        <authorList>
            <person name="Penin A.A."/>
            <person name="Khametova K.M."/>
            <person name="Alekseev K.P."/>
            <person name="Grebennikova T.V."/>
            <person name="Yuzhakov A.G."/>
            <person name="Mukhin A.N."/>
            <person name="Moskvina A.S."/>
            <person name="Mishin A.M."/>
            <person name="Musienko M.I."/>
            <person name="Aliper T.I."/>
        </authorList>
    </citation>
    <scope>NUCLEOTIDE SEQUENCE</scope>
    <source>
        <strain evidence="2">RVB/Pig/Russia/Buryat15/GXP[X]</strain>
    </source>
</reference>
<gene>
    <name evidence="2" type="primary">NSP3</name>
</gene>
<sequence length="280" mass="32384">MALNVIVSVLENVLNELNVEKSKVIAGKFKEALDDCGIRVDDWRDAFYNERIPRPMSSTSMAMQLRNFELEVLQLRNKAWLEGADRKTRTFSSFDISSKNGHTVLVPKTRNAQMMLANSVADLKIRNGQSEVIDDLIKKNEELKEKLDRFTTAVESPRELQITYQIEAVNAKMVELSDLLKVCQNECVKLQKRLTFQEEQTEDRIAAINAHHIEETKIFRREIDRLTAVNAHINDYNDMLEKRHERNLRIIRGLALRANLLVEDSDDEVEVDGMKQEKNE</sequence>
<name>A0A221SDV4_9REOV</name>
<dbReference type="EMBL" id="KX869735">
    <property type="protein sequence ID" value="ASN74341.1"/>
    <property type="molecule type" value="Genomic_RNA"/>
</dbReference>
<accession>A0A221SDV4</accession>
<evidence type="ECO:0000256" key="1">
    <source>
        <dbReference type="SAM" id="Coils"/>
    </source>
</evidence>
<feature type="coiled-coil region" evidence="1">
    <location>
        <begin position="126"/>
        <end position="200"/>
    </location>
</feature>
<proteinExistence type="predicted"/>
<keyword evidence="1" id="KW-0175">Coiled coil</keyword>
<organism evidence="2">
    <name type="scientific">Rotavirus B</name>
    <dbReference type="NCBI Taxonomy" id="28876"/>
    <lineage>
        <taxon>Viruses</taxon>
        <taxon>Riboviria</taxon>
        <taxon>Orthornavirae</taxon>
        <taxon>Duplornaviricota</taxon>
        <taxon>Resentoviricetes</taxon>
        <taxon>Reovirales</taxon>
        <taxon>Sedoreoviridae</taxon>
        <taxon>Rotavirus</taxon>
        <taxon>Rotavirus betagastroenteritidis</taxon>
    </lineage>
</organism>
<protein>
    <submittedName>
        <fullName evidence="2">Nonstructural protein 3</fullName>
    </submittedName>
</protein>
<evidence type="ECO:0000313" key="2">
    <source>
        <dbReference type="EMBL" id="ASN74341.1"/>
    </source>
</evidence>